<organism evidence="1 2">
    <name type="scientific">Capnocytophaga endodontalis</name>
    <dbReference type="NCBI Taxonomy" id="2708117"/>
    <lineage>
        <taxon>Bacteria</taxon>
        <taxon>Pseudomonadati</taxon>
        <taxon>Bacteroidota</taxon>
        <taxon>Flavobacteriia</taxon>
        <taxon>Flavobacteriales</taxon>
        <taxon>Flavobacteriaceae</taxon>
        <taxon>Capnocytophaga</taxon>
    </lineage>
</organism>
<evidence type="ECO:0000313" key="2">
    <source>
        <dbReference type="Proteomes" id="UP000197007"/>
    </source>
</evidence>
<reference evidence="2" key="1">
    <citation type="submission" date="2017-06" db="EMBL/GenBank/DDBJ databases">
        <title>Complete genome sequence of Capnocytophaga sp. KCOM 1579 (=ChDC OS43) isolated from a human refractory periapical abscess lesion.</title>
        <authorList>
            <person name="Kook J.-K."/>
            <person name="Park S.-N."/>
            <person name="Lim Y.K."/>
            <person name="Roh H."/>
        </authorList>
    </citation>
    <scope>NUCLEOTIDE SEQUENCE [LARGE SCALE GENOMIC DNA]</scope>
    <source>
        <strain evidence="2">ChDC OS43</strain>
    </source>
</reference>
<name>A0A1Z4BN14_9FLAO</name>
<dbReference type="KEGG" id="capn:CBG49_05980"/>
<sequence length="172" mass="19707">MKKLLFLVIIVLCECTDSPSKQQVNKIDNSITPLFSFHCSDYGDPKFDTKIYINDSLLIIKHYGVAHSEKIIIDSTTTIALKGKVVPTEKHYLYLREMAKMTQVPINSFVKIDCNYKNIPHYIKDTERTKIWGCNAIDITGDGKEEIFVIESAPDYWDSLSSYITVYPSEIK</sequence>
<accession>A0A1Z4BN14</accession>
<dbReference type="RefSeq" id="WP_088593775.1">
    <property type="nucleotide sequence ID" value="NZ_CP022022.1"/>
</dbReference>
<gene>
    <name evidence="1" type="ORF">CBG49_05980</name>
</gene>
<evidence type="ECO:0000313" key="1">
    <source>
        <dbReference type="EMBL" id="ASF42655.1"/>
    </source>
</evidence>
<keyword evidence="2" id="KW-1185">Reference proteome</keyword>
<dbReference type="Proteomes" id="UP000197007">
    <property type="component" value="Chromosome"/>
</dbReference>
<dbReference type="EMBL" id="CP022022">
    <property type="protein sequence ID" value="ASF42655.1"/>
    <property type="molecule type" value="Genomic_DNA"/>
</dbReference>
<dbReference type="AlphaFoldDB" id="A0A1Z4BN14"/>
<protein>
    <submittedName>
        <fullName evidence="1">Uncharacterized protein</fullName>
    </submittedName>
</protein>
<proteinExistence type="predicted"/>